<comment type="subcellular location">
    <subcellularLocation>
        <location evidence="1">Cell membrane</location>
        <topology evidence="1">Multi-pass membrane protein</topology>
    </subcellularLocation>
</comment>
<dbReference type="GO" id="GO:0005886">
    <property type="term" value="C:plasma membrane"/>
    <property type="evidence" value="ECO:0007669"/>
    <property type="project" value="UniProtKB-SubCell"/>
</dbReference>
<evidence type="ECO:0000256" key="2">
    <source>
        <dbReference type="ARBA" id="ARBA00006278"/>
    </source>
</evidence>
<feature type="transmembrane region" description="Helical" evidence="14">
    <location>
        <begin position="110"/>
        <end position="130"/>
    </location>
</feature>
<dbReference type="Proteomes" id="UP000191004">
    <property type="component" value="Unassembled WGS sequence"/>
</dbReference>
<evidence type="ECO:0000256" key="10">
    <source>
        <dbReference type="ARBA" id="ARBA00023065"/>
    </source>
</evidence>
<keyword evidence="10" id="KW-0406">Ion transport</keyword>
<dbReference type="PROSITE" id="PS51384">
    <property type="entry name" value="FAD_FR"/>
    <property type="match status" value="1"/>
</dbReference>
<evidence type="ECO:0000256" key="12">
    <source>
        <dbReference type="ARBA" id="ARBA00023180"/>
    </source>
</evidence>
<feature type="transmembrane region" description="Helical" evidence="14">
    <location>
        <begin position="188"/>
        <end position="211"/>
    </location>
</feature>
<dbReference type="OrthoDB" id="17725at2759"/>
<comment type="caution">
    <text evidence="16">The sequence shown here is derived from an EMBL/GenBank/DDBJ whole genome shotgun (WGS) entry which is preliminary data.</text>
</comment>
<evidence type="ECO:0000256" key="7">
    <source>
        <dbReference type="ARBA" id="ARBA00022982"/>
    </source>
</evidence>
<evidence type="ECO:0000256" key="6">
    <source>
        <dbReference type="ARBA" id="ARBA00022692"/>
    </source>
</evidence>
<dbReference type="Pfam" id="PF08022">
    <property type="entry name" value="FAD_binding_8"/>
    <property type="match status" value="1"/>
</dbReference>
<evidence type="ECO:0000259" key="15">
    <source>
        <dbReference type="PROSITE" id="PS51384"/>
    </source>
</evidence>
<dbReference type="InterPro" id="IPR013130">
    <property type="entry name" value="Fe3_Rdtase_TM_dom"/>
</dbReference>
<dbReference type="InterPro" id="IPR051410">
    <property type="entry name" value="Ferric/Cupric_Reductase"/>
</dbReference>
<dbReference type="PANTHER" id="PTHR32361">
    <property type="entry name" value="FERRIC/CUPRIC REDUCTASE TRANSMEMBRANE COMPONENT"/>
    <property type="match status" value="1"/>
</dbReference>
<feature type="transmembrane region" description="Helical" evidence="14">
    <location>
        <begin position="279"/>
        <end position="299"/>
    </location>
</feature>
<evidence type="ECO:0000256" key="11">
    <source>
        <dbReference type="ARBA" id="ARBA00023136"/>
    </source>
</evidence>
<name>A0A1T3CJC0_9HYPO</name>
<evidence type="ECO:0000256" key="4">
    <source>
        <dbReference type="ARBA" id="ARBA00022448"/>
    </source>
</evidence>
<protein>
    <recommendedName>
        <fullName evidence="3">ferric-chelate reductase (NADPH)</fullName>
        <ecNumber evidence="3">1.16.1.9</ecNumber>
    </recommendedName>
</protein>
<sequence>MSAAWLTPPITLTGSREFTCDSFGFTQEQCDYYQQRWHFWFIADHVYALSTVAFLMSVLGIFVIGNIVSQLLGHRTWRGASPWQKVIAVTRYLSYRGVHIRALRWNSAPLGLLLIAAAGTVFFFCMDLIPQPYYWPSLDYGGSPPLGTRSGWMALACMPFVFATATKTNWITLLTGVSHEKLQVFHRWISYAFFLLALMHTFPFIVFHIRFHDMVMQFEMGLIFYWTGIVAIILQAWLTFASHSVIRNLGYEFFKATHLLAAAVFVLIFFWHCDYTLTSWHYFIATAAVYVPCYVYPWLRTCFEYGTRAKAQVTVEDGGFTRISIPANFTWIPGQHCFLRFTGFGFFQSISAHPFTICSMPSNATEEKSELIFYIRHQRGLTARLYQFALKSPGGSIPVLVDGPYGGINLQSYAHSDHLLVIAGGSGAGWTLPFIEQFIMCQSRTVDEERGQAASLDGITRKTESNERRIHGPFTLRVIVAIRDATTRLWYINTVKKLLSRYETLESVSSIRIQLHLTGEATQEVDLADKALDLPADLSKSASLPENIIAQEDRTETTSSALFDEQLDGRPQLPLIVQEEAARTATGGESLAVFVCGPDTMQDDVRNAVAEANLNILKGSRSGGVYLHSEHFSWA</sequence>
<dbReference type="AlphaFoldDB" id="A0A1T3CJC0"/>
<feature type="transmembrane region" description="Helical" evidence="14">
    <location>
        <begin position="150"/>
        <end position="176"/>
    </location>
</feature>
<keyword evidence="7" id="KW-0249">Electron transport</keyword>
<dbReference type="SFLD" id="SFLDS00052">
    <property type="entry name" value="Ferric_Reductase_Domain"/>
    <property type="match status" value="1"/>
</dbReference>
<evidence type="ECO:0000256" key="13">
    <source>
        <dbReference type="ARBA" id="ARBA00048483"/>
    </source>
</evidence>
<keyword evidence="12" id="KW-0325">Glycoprotein</keyword>
<dbReference type="InterPro" id="IPR039261">
    <property type="entry name" value="FNR_nucleotide-bd"/>
</dbReference>
<evidence type="ECO:0000256" key="14">
    <source>
        <dbReference type="SAM" id="Phobius"/>
    </source>
</evidence>
<dbReference type="SUPFAM" id="SSF52343">
    <property type="entry name" value="Ferredoxin reductase-like, C-terminal NADP-linked domain"/>
    <property type="match status" value="1"/>
</dbReference>
<comment type="similarity">
    <text evidence="2">Belongs to the ferric reductase (FRE) family.</text>
</comment>
<dbReference type="GO" id="GO:0015677">
    <property type="term" value="P:copper ion import"/>
    <property type="evidence" value="ECO:0007669"/>
    <property type="project" value="TreeGrafter"/>
</dbReference>
<keyword evidence="11 14" id="KW-0472">Membrane</keyword>
<dbReference type="EMBL" id="LVVK01000015">
    <property type="protein sequence ID" value="OPB41198.1"/>
    <property type="molecule type" value="Genomic_DNA"/>
</dbReference>
<dbReference type="GO" id="GO:0006826">
    <property type="term" value="P:iron ion transport"/>
    <property type="evidence" value="ECO:0007669"/>
    <property type="project" value="TreeGrafter"/>
</dbReference>
<dbReference type="SFLD" id="SFLDG01168">
    <property type="entry name" value="Ferric_reductase_subgroup_(FRE"/>
    <property type="match status" value="1"/>
</dbReference>
<reference evidence="16 17" key="1">
    <citation type="submission" date="2016-04" db="EMBL/GenBank/DDBJ databases">
        <title>Multiple horizontal gene transfer events from other fungi enriched the ability of the initially mycotrophic fungus Trichoderma (Ascomycota) to feed on dead plant biomass.</title>
        <authorList>
            <person name="Atanasova L."/>
            <person name="Chenthamara K."/>
            <person name="Zhang J."/>
            <person name="Grujic M."/>
            <person name="Henrissat B."/>
            <person name="Kuo A."/>
            <person name="Aertz A."/>
            <person name="Salamov A."/>
            <person name="Lipzen A."/>
            <person name="Labutti K."/>
            <person name="Barry K."/>
            <person name="Miao Y."/>
            <person name="Rahimi M.J."/>
            <person name="Shen Q."/>
            <person name="Grigoriev I.V."/>
            <person name="Kubicek C.P."/>
            <person name="Druzhinina I.S."/>
        </authorList>
    </citation>
    <scope>NUCLEOTIDE SEQUENCE [LARGE SCALE GENOMIC DNA]</scope>
    <source>
        <strain evidence="16 17">NJAU 4742</strain>
    </source>
</reference>
<dbReference type="InterPro" id="IPR013112">
    <property type="entry name" value="FAD-bd_8"/>
</dbReference>
<keyword evidence="4" id="KW-0813">Transport</keyword>
<evidence type="ECO:0000256" key="5">
    <source>
        <dbReference type="ARBA" id="ARBA00022475"/>
    </source>
</evidence>
<evidence type="ECO:0000256" key="1">
    <source>
        <dbReference type="ARBA" id="ARBA00004651"/>
    </source>
</evidence>
<organism evidence="16 17">
    <name type="scientific">Trichoderma guizhouense</name>
    <dbReference type="NCBI Taxonomy" id="1491466"/>
    <lineage>
        <taxon>Eukaryota</taxon>
        <taxon>Fungi</taxon>
        <taxon>Dikarya</taxon>
        <taxon>Ascomycota</taxon>
        <taxon>Pezizomycotina</taxon>
        <taxon>Sordariomycetes</taxon>
        <taxon>Hypocreomycetidae</taxon>
        <taxon>Hypocreales</taxon>
        <taxon>Hypocreaceae</taxon>
        <taxon>Trichoderma</taxon>
    </lineage>
</organism>
<dbReference type="InterPro" id="IPR013121">
    <property type="entry name" value="Fe_red_NAD-bd_6"/>
</dbReference>
<dbReference type="Pfam" id="PF01794">
    <property type="entry name" value="Ferric_reduct"/>
    <property type="match status" value="1"/>
</dbReference>
<comment type="catalytic activity">
    <reaction evidence="13">
        <text>2 a Fe(II)-siderophore + NADP(+) + H(+) = 2 a Fe(III)-siderophore + NADPH</text>
        <dbReference type="Rhea" id="RHEA:28795"/>
        <dbReference type="Rhea" id="RHEA-COMP:11342"/>
        <dbReference type="Rhea" id="RHEA-COMP:11344"/>
        <dbReference type="ChEBI" id="CHEBI:15378"/>
        <dbReference type="ChEBI" id="CHEBI:29033"/>
        <dbReference type="ChEBI" id="CHEBI:29034"/>
        <dbReference type="ChEBI" id="CHEBI:57783"/>
        <dbReference type="ChEBI" id="CHEBI:58349"/>
        <dbReference type="EC" id="1.16.1.9"/>
    </reaction>
</comment>
<dbReference type="InterPro" id="IPR017927">
    <property type="entry name" value="FAD-bd_FR_type"/>
</dbReference>
<feature type="transmembrane region" description="Helical" evidence="14">
    <location>
        <begin position="46"/>
        <end position="68"/>
    </location>
</feature>
<dbReference type="Pfam" id="PF08030">
    <property type="entry name" value="NAD_binding_6"/>
    <property type="match status" value="1"/>
</dbReference>
<dbReference type="CDD" id="cd06186">
    <property type="entry name" value="NOX_Duox_like_FAD_NADP"/>
    <property type="match status" value="1"/>
</dbReference>
<keyword evidence="5" id="KW-1003">Cell membrane</keyword>
<keyword evidence="8 14" id="KW-1133">Transmembrane helix</keyword>
<accession>A0A1T3CJC0</accession>
<proteinExistence type="inferred from homology"/>
<keyword evidence="17" id="KW-1185">Reference proteome</keyword>
<evidence type="ECO:0000256" key="9">
    <source>
        <dbReference type="ARBA" id="ARBA00023002"/>
    </source>
</evidence>
<feature type="domain" description="FAD-binding FR-type" evidence="15">
    <location>
        <begin position="300"/>
        <end position="411"/>
    </location>
</feature>
<evidence type="ECO:0000313" key="17">
    <source>
        <dbReference type="Proteomes" id="UP000191004"/>
    </source>
</evidence>
<keyword evidence="9" id="KW-0560">Oxidoreductase</keyword>
<dbReference type="SUPFAM" id="SSF63380">
    <property type="entry name" value="Riboflavin synthase domain-like"/>
    <property type="match status" value="1"/>
</dbReference>
<evidence type="ECO:0000256" key="3">
    <source>
        <dbReference type="ARBA" id="ARBA00012668"/>
    </source>
</evidence>
<dbReference type="EC" id="1.16.1.9" evidence="3"/>
<dbReference type="Gene3D" id="3.40.50.80">
    <property type="entry name" value="Nucleotide-binding domain of ferredoxin-NADP reductase (FNR) module"/>
    <property type="match status" value="1"/>
</dbReference>
<evidence type="ECO:0000313" key="16">
    <source>
        <dbReference type="EMBL" id="OPB41198.1"/>
    </source>
</evidence>
<keyword evidence="6 14" id="KW-0812">Transmembrane</keyword>
<dbReference type="GO" id="GO:0052851">
    <property type="term" value="F:ferric-chelate reductase (NADPH) activity"/>
    <property type="evidence" value="ECO:0007669"/>
    <property type="project" value="UniProtKB-EC"/>
</dbReference>
<dbReference type="InterPro" id="IPR017938">
    <property type="entry name" value="Riboflavin_synthase-like_b-brl"/>
</dbReference>
<evidence type="ECO:0000256" key="8">
    <source>
        <dbReference type="ARBA" id="ARBA00022989"/>
    </source>
</evidence>
<dbReference type="GO" id="GO:0006879">
    <property type="term" value="P:intracellular iron ion homeostasis"/>
    <property type="evidence" value="ECO:0007669"/>
    <property type="project" value="TreeGrafter"/>
</dbReference>
<feature type="transmembrane region" description="Helical" evidence="14">
    <location>
        <begin position="253"/>
        <end position="273"/>
    </location>
</feature>
<feature type="transmembrane region" description="Helical" evidence="14">
    <location>
        <begin position="223"/>
        <end position="241"/>
    </location>
</feature>
<dbReference type="PANTHER" id="PTHR32361:SF9">
    <property type="entry name" value="FERRIC REDUCTASE TRANSMEMBRANE COMPONENT 3-RELATED"/>
    <property type="match status" value="1"/>
</dbReference>
<gene>
    <name evidence="16" type="ORF">A0O28_0079150</name>
</gene>